<dbReference type="PANTHER" id="PTHR42769">
    <property type="entry name" value="SUPEROXIDE DISMUTASE"/>
    <property type="match status" value="1"/>
</dbReference>
<dbReference type="GO" id="GO:0005737">
    <property type="term" value="C:cytoplasm"/>
    <property type="evidence" value="ECO:0007669"/>
    <property type="project" value="UniProtKB-ARBA"/>
</dbReference>
<evidence type="ECO:0000256" key="2">
    <source>
        <dbReference type="ARBA" id="ARBA00022723"/>
    </source>
</evidence>
<dbReference type="Proteomes" id="UP000184050">
    <property type="component" value="Unassembled WGS sequence"/>
</dbReference>
<keyword evidence="3 7" id="KW-0560">Oxidoreductase</keyword>
<evidence type="ECO:0000256" key="1">
    <source>
        <dbReference type="ARBA" id="ARBA00008714"/>
    </source>
</evidence>
<dbReference type="EC" id="1.15.1.1" evidence="7"/>
<feature type="domain" description="Manganese/iron superoxide dismutase C-terminal" evidence="9">
    <location>
        <begin position="89"/>
        <end position="190"/>
    </location>
</feature>
<evidence type="ECO:0000256" key="3">
    <source>
        <dbReference type="ARBA" id="ARBA00023002"/>
    </source>
</evidence>
<evidence type="ECO:0000259" key="9">
    <source>
        <dbReference type="Pfam" id="PF02777"/>
    </source>
</evidence>
<feature type="domain" description="Manganese/iron superoxide dismutase N-terminal" evidence="8">
    <location>
        <begin position="2"/>
        <end position="80"/>
    </location>
</feature>
<dbReference type="SUPFAM" id="SSF46609">
    <property type="entry name" value="Fe,Mn superoxide dismutase (SOD), N-terminal domain"/>
    <property type="match status" value="1"/>
</dbReference>
<feature type="binding site" evidence="6">
    <location>
        <position position="27"/>
    </location>
    <ligand>
        <name>Mn(2+)</name>
        <dbReference type="ChEBI" id="CHEBI:29035"/>
    </ligand>
</feature>
<evidence type="ECO:0000259" key="8">
    <source>
        <dbReference type="Pfam" id="PF00081"/>
    </source>
</evidence>
<dbReference type="InterPro" id="IPR019833">
    <property type="entry name" value="Mn/Fe_SOD_BS"/>
</dbReference>
<keyword evidence="2 6" id="KW-0479">Metal-binding</keyword>
<gene>
    <name evidence="10" type="ORF">SAMN05444280_10351</name>
</gene>
<dbReference type="InterPro" id="IPR019832">
    <property type="entry name" value="Mn/Fe_SOD_C"/>
</dbReference>
<dbReference type="PANTHER" id="PTHR42769:SF3">
    <property type="entry name" value="SUPEROXIDE DISMUTASE [FE] 2, CHLOROPLASTIC"/>
    <property type="match status" value="1"/>
</dbReference>
<feature type="binding site" evidence="6">
    <location>
        <position position="157"/>
    </location>
    <ligand>
        <name>Mn(2+)</name>
        <dbReference type="ChEBI" id="CHEBI:29035"/>
    </ligand>
</feature>
<dbReference type="InterPro" id="IPR001189">
    <property type="entry name" value="Mn/Fe_SOD"/>
</dbReference>
<feature type="binding site" evidence="6">
    <location>
        <position position="161"/>
    </location>
    <ligand>
        <name>Mn(2+)</name>
        <dbReference type="ChEBI" id="CHEBI:29035"/>
    </ligand>
</feature>
<dbReference type="OrthoDB" id="9803125at2"/>
<dbReference type="Gene3D" id="1.10.287.990">
    <property type="entry name" value="Fe,Mn superoxide dismutase (SOD) domain"/>
    <property type="match status" value="1"/>
</dbReference>
<dbReference type="InterPro" id="IPR019831">
    <property type="entry name" value="Mn/Fe_SOD_N"/>
</dbReference>
<dbReference type="FunFam" id="1.10.287.990:FF:000002">
    <property type="entry name" value="Superoxide dismutase"/>
    <property type="match status" value="1"/>
</dbReference>
<dbReference type="EMBL" id="FQZE01000003">
    <property type="protein sequence ID" value="SHI52896.1"/>
    <property type="molecule type" value="Genomic_DNA"/>
</dbReference>
<feature type="binding site" evidence="6">
    <location>
        <position position="74"/>
    </location>
    <ligand>
        <name>Mn(2+)</name>
        <dbReference type="ChEBI" id="CHEBI:29035"/>
    </ligand>
</feature>
<dbReference type="PIRSF" id="PIRSF000349">
    <property type="entry name" value="SODismutase"/>
    <property type="match status" value="1"/>
</dbReference>
<dbReference type="PROSITE" id="PS00088">
    <property type="entry name" value="SOD_MN"/>
    <property type="match status" value="1"/>
</dbReference>
<evidence type="ECO:0000313" key="10">
    <source>
        <dbReference type="EMBL" id="SHI52896.1"/>
    </source>
</evidence>
<comment type="function">
    <text evidence="7">Destroys radicals which are normally produced within the cells and which are toxic to biological systems.</text>
</comment>
<reference evidence="10 11" key="1">
    <citation type="submission" date="2016-11" db="EMBL/GenBank/DDBJ databases">
        <authorList>
            <person name="Jaros S."/>
            <person name="Januszkiewicz K."/>
            <person name="Wedrychowicz H."/>
        </authorList>
    </citation>
    <scope>NUCLEOTIDE SEQUENCE [LARGE SCALE GENOMIC DNA]</scope>
    <source>
        <strain evidence="10 11">DSM 27063</strain>
    </source>
</reference>
<dbReference type="Pfam" id="PF02777">
    <property type="entry name" value="Sod_Fe_C"/>
    <property type="match status" value="1"/>
</dbReference>
<dbReference type="InterPro" id="IPR036314">
    <property type="entry name" value="SOD_C_sf"/>
</dbReference>
<evidence type="ECO:0000256" key="6">
    <source>
        <dbReference type="PIRSR" id="PIRSR000349-1"/>
    </source>
</evidence>
<dbReference type="PRINTS" id="PR01703">
    <property type="entry name" value="MNSODISMTASE"/>
</dbReference>
<dbReference type="InterPro" id="IPR036324">
    <property type="entry name" value="Mn/Fe_SOD_N_sf"/>
</dbReference>
<comment type="similarity">
    <text evidence="1 7">Belongs to the iron/manganese superoxide dismutase family.</text>
</comment>
<dbReference type="GO" id="GO:0046872">
    <property type="term" value="F:metal ion binding"/>
    <property type="evidence" value="ECO:0007669"/>
    <property type="project" value="UniProtKB-KW"/>
</dbReference>
<dbReference type="AlphaFoldDB" id="A0A1M6BVS5"/>
<sequence length="193" mass="22314">MSFELPKLPYSKNALEPYISEKTIEFHYGKHHQAYVTKVNNLSQGTPFENASLEEIIKKADGGVFNNGAQVWNHTFYFFQFNPDGCKEPKDELKKAIEAKFGSVEKFKEEFSNAATTLFGSGWAWLVKNEKGELEIVQTANAGNPLRDSKTPLLTCDVWEHAYYLDKQNARPKYIEDFWKIIDWKVISERYSK</sequence>
<dbReference type="Pfam" id="PF00081">
    <property type="entry name" value="Sod_Fe_N"/>
    <property type="match status" value="1"/>
</dbReference>
<evidence type="ECO:0000313" key="11">
    <source>
        <dbReference type="Proteomes" id="UP000184050"/>
    </source>
</evidence>
<organism evidence="10 11">
    <name type="scientific">Tangfeifania diversioriginum</name>
    <dbReference type="NCBI Taxonomy" id="1168035"/>
    <lineage>
        <taxon>Bacteria</taxon>
        <taxon>Pseudomonadati</taxon>
        <taxon>Bacteroidota</taxon>
        <taxon>Bacteroidia</taxon>
        <taxon>Marinilabiliales</taxon>
        <taxon>Prolixibacteraceae</taxon>
        <taxon>Tangfeifania</taxon>
    </lineage>
</organism>
<dbReference type="Gene3D" id="3.55.40.20">
    <property type="entry name" value="Iron/manganese superoxide dismutase, C-terminal domain"/>
    <property type="match status" value="1"/>
</dbReference>
<comment type="catalytic activity">
    <reaction evidence="5 7">
        <text>2 superoxide + 2 H(+) = H2O2 + O2</text>
        <dbReference type="Rhea" id="RHEA:20696"/>
        <dbReference type="ChEBI" id="CHEBI:15378"/>
        <dbReference type="ChEBI" id="CHEBI:15379"/>
        <dbReference type="ChEBI" id="CHEBI:16240"/>
        <dbReference type="ChEBI" id="CHEBI:18421"/>
        <dbReference type="EC" id="1.15.1.1"/>
    </reaction>
</comment>
<dbReference type="SUPFAM" id="SSF54719">
    <property type="entry name" value="Fe,Mn superoxide dismutase (SOD), C-terminal domain"/>
    <property type="match status" value="1"/>
</dbReference>
<dbReference type="RefSeq" id="WP_073165150.1">
    <property type="nucleotide sequence ID" value="NZ_FQZE01000003.1"/>
</dbReference>
<keyword evidence="4" id="KW-0408">Iron</keyword>
<protein>
    <recommendedName>
        <fullName evidence="7">Superoxide dismutase</fullName>
        <ecNumber evidence="7">1.15.1.1</ecNumber>
    </recommendedName>
</protein>
<proteinExistence type="inferred from homology"/>
<accession>A0A1M6BVS5</accession>
<name>A0A1M6BVS5_9BACT</name>
<evidence type="ECO:0000256" key="7">
    <source>
        <dbReference type="RuleBase" id="RU000414"/>
    </source>
</evidence>
<evidence type="ECO:0000256" key="5">
    <source>
        <dbReference type="ARBA" id="ARBA00049204"/>
    </source>
</evidence>
<dbReference type="STRING" id="1168035.SAMN05444280_10351"/>
<dbReference type="GO" id="GO:0004784">
    <property type="term" value="F:superoxide dismutase activity"/>
    <property type="evidence" value="ECO:0007669"/>
    <property type="project" value="UniProtKB-EC"/>
</dbReference>
<keyword evidence="11" id="KW-1185">Reference proteome</keyword>
<evidence type="ECO:0000256" key="4">
    <source>
        <dbReference type="ARBA" id="ARBA00023004"/>
    </source>
</evidence>
<dbReference type="FunFam" id="3.55.40.20:FF:000001">
    <property type="entry name" value="Superoxide dismutase"/>
    <property type="match status" value="1"/>
</dbReference>